<evidence type="ECO:0000259" key="1">
    <source>
        <dbReference type="Pfam" id="PF00149"/>
    </source>
</evidence>
<evidence type="ECO:0000313" key="3">
    <source>
        <dbReference type="Proteomes" id="UP000594468"/>
    </source>
</evidence>
<dbReference type="Proteomes" id="UP000594468">
    <property type="component" value="Chromosome"/>
</dbReference>
<dbReference type="Pfam" id="PF00149">
    <property type="entry name" value="Metallophos"/>
    <property type="match status" value="1"/>
</dbReference>
<feature type="domain" description="Calcineurin-like phosphoesterase" evidence="1">
    <location>
        <begin position="1"/>
        <end position="178"/>
    </location>
</feature>
<dbReference type="SUPFAM" id="SSF56300">
    <property type="entry name" value="Metallo-dependent phosphatases"/>
    <property type="match status" value="1"/>
</dbReference>
<dbReference type="KEGG" id="pmet:G4Y79_10485"/>
<dbReference type="AlphaFoldDB" id="A0A7S8ED55"/>
<keyword evidence="3" id="KW-1185">Reference proteome</keyword>
<dbReference type="InterPro" id="IPR029052">
    <property type="entry name" value="Metallo-depent_PP-like"/>
</dbReference>
<gene>
    <name evidence="2" type="ORF">G4Y79_10485</name>
</gene>
<dbReference type="EMBL" id="CP062983">
    <property type="protein sequence ID" value="QPC84775.1"/>
    <property type="molecule type" value="Genomic_DNA"/>
</dbReference>
<dbReference type="RefSeq" id="WP_195172838.1">
    <property type="nucleotide sequence ID" value="NZ_CP062983.1"/>
</dbReference>
<dbReference type="PANTHER" id="PTHR37523">
    <property type="entry name" value="METALLOPHOSPHOESTERASE"/>
    <property type="match status" value="1"/>
</dbReference>
<dbReference type="GO" id="GO:0016787">
    <property type="term" value="F:hydrolase activity"/>
    <property type="evidence" value="ECO:0007669"/>
    <property type="project" value="InterPro"/>
</dbReference>
<evidence type="ECO:0000313" key="2">
    <source>
        <dbReference type="EMBL" id="QPC84775.1"/>
    </source>
</evidence>
<dbReference type="Gene3D" id="3.60.21.10">
    <property type="match status" value="1"/>
</dbReference>
<sequence length="225" mass="24073">MRIIAIPDIHTRADILPELAEPLQQADLVLLAGDMTNGGNRGLAAMQNVLDTVHQFNSQVYSVPGNMDNDDILQMTEGLGINIHRRHIIHEGVAICGLGGALPFAGPFVFTEGELAAYLEESIATIPEETPLILVSHQPPYGTICDQLSGGQHVGSHAVRAFIEAYQPLVCFSGHIHEAVGTDTIGQTVVINPGAYVQSQSYAYAEIVDGALITAEVRSKRASQP</sequence>
<organism evidence="2 3">
    <name type="scientific">Phototrophicus methaneseepsis</name>
    <dbReference type="NCBI Taxonomy" id="2710758"/>
    <lineage>
        <taxon>Bacteria</taxon>
        <taxon>Bacillati</taxon>
        <taxon>Chloroflexota</taxon>
        <taxon>Candidatus Thermofontia</taxon>
        <taxon>Phototrophicales</taxon>
        <taxon>Phototrophicaceae</taxon>
        <taxon>Phototrophicus</taxon>
    </lineage>
</organism>
<protein>
    <submittedName>
        <fullName evidence="2">Metallophosphoesterase family protein</fullName>
    </submittedName>
</protein>
<dbReference type="InterPro" id="IPR004843">
    <property type="entry name" value="Calcineurin-like_PHP"/>
</dbReference>
<proteinExistence type="predicted"/>
<name>A0A7S8ED55_9CHLR</name>
<dbReference type="PANTHER" id="PTHR37523:SF1">
    <property type="entry name" value="CALCINEURIN-LIKE PHOSPHOESTERASE DOMAIN-CONTAINING PROTEIN"/>
    <property type="match status" value="1"/>
</dbReference>
<accession>A0A7S8ED55</accession>
<reference evidence="2 3" key="1">
    <citation type="submission" date="2020-02" db="EMBL/GenBank/DDBJ databases">
        <authorList>
            <person name="Zheng R.K."/>
            <person name="Sun C.M."/>
        </authorList>
    </citation>
    <scope>NUCLEOTIDE SEQUENCE [LARGE SCALE GENOMIC DNA]</scope>
    <source>
        <strain evidence="3">rifampicinis</strain>
    </source>
</reference>